<organism evidence="1 2">
    <name type="scientific">Cuscuta australis</name>
    <dbReference type="NCBI Taxonomy" id="267555"/>
    <lineage>
        <taxon>Eukaryota</taxon>
        <taxon>Viridiplantae</taxon>
        <taxon>Streptophyta</taxon>
        <taxon>Embryophyta</taxon>
        <taxon>Tracheophyta</taxon>
        <taxon>Spermatophyta</taxon>
        <taxon>Magnoliopsida</taxon>
        <taxon>eudicotyledons</taxon>
        <taxon>Gunneridae</taxon>
        <taxon>Pentapetalae</taxon>
        <taxon>asterids</taxon>
        <taxon>lamiids</taxon>
        <taxon>Solanales</taxon>
        <taxon>Convolvulaceae</taxon>
        <taxon>Cuscuteae</taxon>
        <taxon>Cuscuta</taxon>
        <taxon>Cuscuta subgen. Grammica</taxon>
        <taxon>Cuscuta sect. Cleistogrammica</taxon>
    </lineage>
</organism>
<proteinExistence type="predicted"/>
<evidence type="ECO:0000313" key="2">
    <source>
        <dbReference type="Proteomes" id="UP000249390"/>
    </source>
</evidence>
<dbReference type="Proteomes" id="UP000249390">
    <property type="component" value="Unassembled WGS sequence"/>
</dbReference>
<sequence>MHAMWGQRSKKYKEFRLLAEINDDRGDVQLTLFTNELQKILKTLEWNMSLETINCGNLNKALQSLTVIVVIKPTSRTYQTQTTKMYSLLSLYNLSQKLTSTPTLK</sequence>
<protein>
    <recommendedName>
        <fullName evidence="3">Replication factor A C-terminal domain-containing protein</fullName>
    </recommendedName>
</protein>
<comment type="caution">
    <text evidence="1">The sequence shown here is derived from an EMBL/GenBank/DDBJ whole genome shotgun (WGS) entry which is preliminary data.</text>
</comment>
<gene>
    <name evidence="1" type="ORF">DM860_006031</name>
</gene>
<keyword evidence="2" id="KW-1185">Reference proteome</keyword>
<dbReference type="EMBL" id="NQVE01000125">
    <property type="protein sequence ID" value="RAL45877.1"/>
    <property type="molecule type" value="Genomic_DNA"/>
</dbReference>
<dbReference type="AlphaFoldDB" id="A0A328DJS1"/>
<reference evidence="1 2" key="1">
    <citation type="submission" date="2018-06" db="EMBL/GenBank/DDBJ databases">
        <title>The Genome of Cuscuta australis (Dodder) Provides Insight into the Evolution of Plant Parasitism.</title>
        <authorList>
            <person name="Liu H."/>
        </authorList>
    </citation>
    <scope>NUCLEOTIDE SEQUENCE [LARGE SCALE GENOMIC DNA]</scope>
    <source>
        <strain evidence="2">cv. Yunnan</strain>
        <tissue evidence="1">Vines</tissue>
    </source>
</reference>
<accession>A0A328DJS1</accession>
<evidence type="ECO:0008006" key="3">
    <source>
        <dbReference type="Google" id="ProtNLM"/>
    </source>
</evidence>
<evidence type="ECO:0000313" key="1">
    <source>
        <dbReference type="EMBL" id="RAL45877.1"/>
    </source>
</evidence>
<name>A0A328DJS1_9ASTE</name>